<dbReference type="AlphaFoldDB" id="A0A6N9SYD8"/>
<organism evidence="1 2">
    <name type="scientific">Jiella pacifica</name>
    <dbReference type="NCBI Taxonomy" id="2696469"/>
    <lineage>
        <taxon>Bacteria</taxon>
        <taxon>Pseudomonadati</taxon>
        <taxon>Pseudomonadota</taxon>
        <taxon>Alphaproteobacteria</taxon>
        <taxon>Hyphomicrobiales</taxon>
        <taxon>Aurantimonadaceae</taxon>
        <taxon>Jiella</taxon>
    </lineage>
</organism>
<evidence type="ECO:0000313" key="1">
    <source>
        <dbReference type="EMBL" id="NDW04037.1"/>
    </source>
</evidence>
<protein>
    <submittedName>
        <fullName evidence="1">Uncharacterized protein</fullName>
    </submittedName>
</protein>
<sequence length="83" mass="8897">MTAGEFMAACTSFARRHPAAVLEMAAPELAVDPRASARHVRSTVLQARKRMITTAKLTLRTAAIASEGATDPDLFTTPERLTA</sequence>
<evidence type="ECO:0000313" key="2">
    <source>
        <dbReference type="Proteomes" id="UP000469011"/>
    </source>
</evidence>
<name>A0A6N9SYD8_9HYPH</name>
<accession>A0A6N9SYD8</accession>
<proteinExistence type="predicted"/>
<gene>
    <name evidence="1" type="ORF">GTK09_06300</name>
</gene>
<comment type="caution">
    <text evidence="1">The sequence shown here is derived from an EMBL/GenBank/DDBJ whole genome shotgun (WGS) entry which is preliminary data.</text>
</comment>
<reference evidence="1 2" key="1">
    <citation type="submission" date="2020-01" db="EMBL/GenBank/DDBJ databases">
        <title>Jiella pacifica sp. nov.</title>
        <authorList>
            <person name="Xue Z."/>
            <person name="Zhu S."/>
            <person name="Chen J."/>
            <person name="Yang J."/>
        </authorList>
    </citation>
    <scope>NUCLEOTIDE SEQUENCE [LARGE SCALE GENOMIC DNA]</scope>
    <source>
        <strain evidence="1 2">40Bstr34</strain>
    </source>
</reference>
<keyword evidence="2" id="KW-1185">Reference proteome</keyword>
<dbReference type="Proteomes" id="UP000469011">
    <property type="component" value="Unassembled WGS sequence"/>
</dbReference>
<dbReference type="EMBL" id="JAAAMG010000004">
    <property type="protein sequence ID" value="NDW04037.1"/>
    <property type="molecule type" value="Genomic_DNA"/>
</dbReference>
<dbReference type="RefSeq" id="WP_163462025.1">
    <property type="nucleotide sequence ID" value="NZ_JAAAMG010000004.1"/>
</dbReference>